<dbReference type="CDD" id="cd07820">
    <property type="entry name" value="SRPBCC_3"/>
    <property type="match status" value="1"/>
</dbReference>
<dbReference type="SUPFAM" id="SSF55961">
    <property type="entry name" value="Bet v1-like"/>
    <property type="match status" value="1"/>
</dbReference>
<protein>
    <submittedName>
        <fullName evidence="1">Cell division protein</fullName>
    </submittedName>
</protein>
<dbReference type="Gene3D" id="3.30.530.20">
    <property type="match status" value="1"/>
</dbReference>
<evidence type="ECO:0000313" key="2">
    <source>
        <dbReference type="Proteomes" id="UP000220133"/>
    </source>
</evidence>
<dbReference type="EMBL" id="CP023777">
    <property type="protein sequence ID" value="ATL46554.1"/>
    <property type="molecule type" value="Genomic_DNA"/>
</dbReference>
<organism evidence="1 2">
    <name type="scientific">Chitinophaga caeni</name>
    <dbReference type="NCBI Taxonomy" id="2029983"/>
    <lineage>
        <taxon>Bacteria</taxon>
        <taxon>Pseudomonadati</taxon>
        <taxon>Bacteroidota</taxon>
        <taxon>Chitinophagia</taxon>
        <taxon>Chitinophagales</taxon>
        <taxon>Chitinophagaceae</taxon>
        <taxon>Chitinophaga</taxon>
    </lineage>
</organism>
<dbReference type="AlphaFoldDB" id="A0A291QRU0"/>
<dbReference type="Proteomes" id="UP000220133">
    <property type="component" value="Chromosome"/>
</dbReference>
<gene>
    <name evidence="1" type="ORF">COR50_04820</name>
</gene>
<evidence type="ECO:0000313" key="1">
    <source>
        <dbReference type="EMBL" id="ATL46554.1"/>
    </source>
</evidence>
<dbReference type="GO" id="GO:0051301">
    <property type="term" value="P:cell division"/>
    <property type="evidence" value="ECO:0007669"/>
    <property type="project" value="UniProtKB-KW"/>
</dbReference>
<keyword evidence="1" id="KW-0131">Cell cycle</keyword>
<name>A0A291QRU0_9BACT</name>
<reference evidence="1 2" key="1">
    <citation type="submission" date="2017-10" db="EMBL/GenBank/DDBJ databases">
        <title>Paenichitinophaga pekingensis gen. nov., sp. nov., isolated from activated sludge.</title>
        <authorList>
            <person name="Jin D."/>
            <person name="Kong X."/>
            <person name="Deng Y."/>
            <person name="Bai Z."/>
        </authorList>
    </citation>
    <scope>NUCLEOTIDE SEQUENCE [LARGE SCALE GENOMIC DNA]</scope>
    <source>
        <strain evidence="1 2">13</strain>
    </source>
</reference>
<proteinExistence type="predicted"/>
<keyword evidence="2" id="KW-1185">Reference proteome</keyword>
<dbReference type="InterPro" id="IPR019587">
    <property type="entry name" value="Polyketide_cyclase/dehydratase"/>
</dbReference>
<accession>A0A291QRU0</accession>
<dbReference type="InterPro" id="IPR023393">
    <property type="entry name" value="START-like_dom_sf"/>
</dbReference>
<dbReference type="RefSeq" id="WP_098192942.1">
    <property type="nucleotide sequence ID" value="NZ_CP023777.1"/>
</dbReference>
<sequence length="157" mass="18556">MPTIHLTTVIHAPIERVFDLSRSVTMHKKSMQHNGEEAVRGRTSGLMELNETVTWRAKHIRKVRELTTKITAMQRSHFFADEMTEGDFKFLKHEHHFKAIENGTIMIDLFEFGTPYGRMGRWFEKLYLARYMKNLLKARNKAIKEYAESDKWRVVLS</sequence>
<dbReference type="Pfam" id="PF10604">
    <property type="entry name" value="Polyketide_cyc2"/>
    <property type="match status" value="1"/>
</dbReference>
<keyword evidence="1" id="KW-0132">Cell division</keyword>
<dbReference type="OrthoDB" id="9801773at2"/>
<dbReference type="KEGG" id="cbae:COR50_04820"/>